<protein>
    <submittedName>
        <fullName evidence="2">Uncharacterized protein</fullName>
    </submittedName>
</protein>
<feature type="region of interest" description="Disordered" evidence="1">
    <location>
        <begin position="23"/>
        <end position="50"/>
    </location>
</feature>
<keyword evidence="3" id="KW-1185">Reference proteome</keyword>
<dbReference type="AlphaFoldDB" id="A0A0G4L1G7"/>
<evidence type="ECO:0000313" key="3">
    <source>
        <dbReference type="Proteomes" id="UP000044602"/>
    </source>
</evidence>
<name>A0A0G4L1G7_VERLO</name>
<dbReference type="Proteomes" id="UP000044602">
    <property type="component" value="Unassembled WGS sequence"/>
</dbReference>
<accession>A0A0G4L1G7</accession>
<dbReference type="EMBL" id="CVQH01006880">
    <property type="protein sequence ID" value="CRK15811.1"/>
    <property type="molecule type" value="Genomic_DNA"/>
</dbReference>
<reference evidence="2 3" key="1">
    <citation type="submission" date="2015-05" db="EMBL/GenBank/DDBJ databases">
        <authorList>
            <person name="Wang D.B."/>
            <person name="Wang M."/>
        </authorList>
    </citation>
    <scope>NUCLEOTIDE SEQUENCE [LARGE SCALE GENOMIC DNA]</scope>
    <source>
        <strain evidence="2">VL1</strain>
    </source>
</reference>
<sequence>MSDVFRALSTVAMIQPVWPSMATRRMRSSPTRRLARSPSSSSSLRSPSPT</sequence>
<gene>
    <name evidence="2" type="ORF">BN1708_017426</name>
</gene>
<organism evidence="2 3">
    <name type="scientific">Verticillium longisporum</name>
    <name type="common">Verticillium dahliae var. longisporum</name>
    <dbReference type="NCBI Taxonomy" id="100787"/>
    <lineage>
        <taxon>Eukaryota</taxon>
        <taxon>Fungi</taxon>
        <taxon>Dikarya</taxon>
        <taxon>Ascomycota</taxon>
        <taxon>Pezizomycotina</taxon>
        <taxon>Sordariomycetes</taxon>
        <taxon>Hypocreomycetidae</taxon>
        <taxon>Glomerellales</taxon>
        <taxon>Plectosphaerellaceae</taxon>
        <taxon>Verticillium</taxon>
    </lineage>
</organism>
<proteinExistence type="predicted"/>
<evidence type="ECO:0000313" key="2">
    <source>
        <dbReference type="EMBL" id="CRK15811.1"/>
    </source>
</evidence>
<feature type="compositionally biased region" description="Low complexity" evidence="1">
    <location>
        <begin position="28"/>
        <end position="50"/>
    </location>
</feature>
<evidence type="ECO:0000256" key="1">
    <source>
        <dbReference type="SAM" id="MobiDB-lite"/>
    </source>
</evidence>